<evidence type="ECO:0000259" key="1">
    <source>
        <dbReference type="Pfam" id="PF13847"/>
    </source>
</evidence>
<dbReference type="STRING" id="768706.Desor_0483"/>
<feature type="domain" description="Methyltransferase" evidence="1">
    <location>
        <begin position="58"/>
        <end position="164"/>
    </location>
</feature>
<dbReference type="Pfam" id="PF13847">
    <property type="entry name" value="Methyltransf_31"/>
    <property type="match status" value="1"/>
</dbReference>
<dbReference type="RefSeq" id="WP_014183011.1">
    <property type="nucleotide sequence ID" value="NC_016584.1"/>
</dbReference>
<accession>G7WA47</accession>
<protein>
    <submittedName>
        <fullName evidence="2">Methylase involved in ubiquinone/menaquinone biosynthesis</fullName>
    </submittedName>
</protein>
<evidence type="ECO:0000313" key="2">
    <source>
        <dbReference type="EMBL" id="AET66185.1"/>
    </source>
</evidence>
<dbReference type="HOGENOM" id="CLU_060275_2_0_9"/>
<keyword evidence="2" id="KW-0489">Methyltransferase</keyword>
<reference evidence="3" key="1">
    <citation type="submission" date="2011-11" db="EMBL/GenBank/DDBJ databases">
        <title>Complete sequence of Desulfosporosinus orientis DSM 765.</title>
        <authorList>
            <person name="Lucas S."/>
            <person name="Han J."/>
            <person name="Lapidus A."/>
            <person name="Cheng J.-F."/>
            <person name="Goodwin L."/>
            <person name="Pitluck S."/>
            <person name="Peters L."/>
            <person name="Ovchinnikova G."/>
            <person name="Teshima H."/>
            <person name="Detter J.C."/>
            <person name="Han C."/>
            <person name="Tapia R."/>
            <person name="Land M."/>
            <person name="Hauser L."/>
            <person name="Kyrpides N."/>
            <person name="Ivanova N."/>
            <person name="Pagani I."/>
            <person name="Pester M."/>
            <person name="Spring S."/>
            <person name="Ollivier B."/>
            <person name="Rattei T."/>
            <person name="Klenk H.-P."/>
            <person name="Wagner M."/>
            <person name="Loy A."/>
            <person name="Woyke T."/>
        </authorList>
    </citation>
    <scope>NUCLEOTIDE SEQUENCE [LARGE SCALE GENOMIC DNA]</scope>
    <source>
        <strain evidence="3">ATCC 19365 / DSM 765 / NCIMB 8382 / VKM B-1628</strain>
    </source>
</reference>
<keyword evidence="2" id="KW-0808">Transferase</keyword>
<dbReference type="eggNOG" id="COG2265">
    <property type="taxonomic scope" value="Bacteria"/>
</dbReference>
<reference evidence="2 3" key="2">
    <citation type="journal article" date="2012" name="J. Bacteriol.">
        <title>Complete genome sequences of Desulfosporosinus orientis DSM765T, Desulfosporosinus youngiae DSM17734T, Desulfosporosinus meridiei DSM13257T, and Desulfosporosinus acidiphilus DSM22704T.</title>
        <authorList>
            <person name="Pester M."/>
            <person name="Brambilla E."/>
            <person name="Alazard D."/>
            <person name="Rattei T."/>
            <person name="Weinmaier T."/>
            <person name="Han J."/>
            <person name="Lucas S."/>
            <person name="Lapidus A."/>
            <person name="Cheng J.F."/>
            <person name="Goodwin L."/>
            <person name="Pitluck S."/>
            <person name="Peters L."/>
            <person name="Ovchinnikova G."/>
            <person name="Teshima H."/>
            <person name="Detter J.C."/>
            <person name="Han C.S."/>
            <person name="Tapia R."/>
            <person name="Land M.L."/>
            <person name="Hauser L."/>
            <person name="Kyrpides N.C."/>
            <person name="Ivanova N.N."/>
            <person name="Pagani I."/>
            <person name="Huntmann M."/>
            <person name="Wei C.L."/>
            <person name="Davenport K.W."/>
            <person name="Daligault H."/>
            <person name="Chain P.S."/>
            <person name="Chen A."/>
            <person name="Mavromatis K."/>
            <person name="Markowitz V."/>
            <person name="Szeto E."/>
            <person name="Mikhailova N."/>
            <person name="Pati A."/>
            <person name="Wagner M."/>
            <person name="Woyke T."/>
            <person name="Ollivier B."/>
            <person name="Klenk H.P."/>
            <person name="Spring S."/>
            <person name="Loy A."/>
        </authorList>
    </citation>
    <scope>NUCLEOTIDE SEQUENCE [LARGE SCALE GENOMIC DNA]</scope>
    <source>
        <strain evidence="3">ATCC 19365 / DSM 765 / NCIMB 8382 / VKM B-1628</strain>
    </source>
</reference>
<dbReference type="SUPFAM" id="SSF53335">
    <property type="entry name" value="S-adenosyl-L-methionine-dependent methyltransferases"/>
    <property type="match status" value="1"/>
</dbReference>
<keyword evidence="3" id="KW-1185">Reference proteome</keyword>
<dbReference type="Proteomes" id="UP000006346">
    <property type="component" value="Chromosome"/>
</dbReference>
<dbReference type="CDD" id="cd02440">
    <property type="entry name" value="AdoMet_MTases"/>
    <property type="match status" value="1"/>
</dbReference>
<dbReference type="KEGG" id="dor:Desor_0483"/>
<gene>
    <name evidence="2" type="ordered locus">Desor_0483</name>
</gene>
<dbReference type="Gene3D" id="3.40.50.150">
    <property type="entry name" value="Vaccinia Virus protein VP39"/>
    <property type="match status" value="1"/>
</dbReference>
<name>G7WA47_DESOD</name>
<organism evidence="2 3">
    <name type="scientific">Desulfosporosinus orientis (strain ATCC 19365 / DSM 765 / NCIMB 8382 / VKM B-1628 / Singapore I)</name>
    <name type="common">Desulfotomaculum orientis</name>
    <dbReference type="NCBI Taxonomy" id="768706"/>
    <lineage>
        <taxon>Bacteria</taxon>
        <taxon>Bacillati</taxon>
        <taxon>Bacillota</taxon>
        <taxon>Clostridia</taxon>
        <taxon>Eubacteriales</taxon>
        <taxon>Desulfitobacteriaceae</taxon>
        <taxon>Desulfosporosinus</taxon>
    </lineage>
</organism>
<dbReference type="OrthoDB" id="9791837at2"/>
<dbReference type="InterPro" id="IPR025714">
    <property type="entry name" value="Methyltranfer_dom"/>
</dbReference>
<dbReference type="PATRIC" id="fig|768706.3.peg.450"/>
<keyword evidence="2" id="KW-0830">Ubiquinone</keyword>
<dbReference type="EMBL" id="CP003108">
    <property type="protein sequence ID" value="AET66185.1"/>
    <property type="molecule type" value="Genomic_DNA"/>
</dbReference>
<sequence>MEVNDFARLWSDGKSPKASAQSFWDNRADEFNKSASQGHTDERIRKIVEYLSFNNLLTKNSSVLDIGCGPGKFAVEFAKRSKEAIGIDISENMLGYAVSNAETASLTNVSFKNANWDEVDLEEYDWKKKFDLVTAINSPGIHDPLTLEKMIAASKGYCFLSNFVDRHDSVQDVLRIVLNIKEKRFYRNTIYSIFNILWLKGYYPSITYIDTDREHTRTLDEACSYYETLLETEKELEKSTLIKNYLQQIAIKGLITERVQTKTAWLYWKV</sequence>
<dbReference type="PANTHER" id="PTHR43667">
    <property type="entry name" value="CYCLOPROPANE-FATTY-ACYL-PHOSPHOLIPID SYNTHASE"/>
    <property type="match status" value="1"/>
</dbReference>
<proteinExistence type="predicted"/>
<evidence type="ECO:0000313" key="3">
    <source>
        <dbReference type="Proteomes" id="UP000006346"/>
    </source>
</evidence>
<dbReference type="PANTHER" id="PTHR43667:SF2">
    <property type="entry name" value="FATTY ACID C-METHYL TRANSFERASE"/>
    <property type="match status" value="1"/>
</dbReference>
<dbReference type="InterPro" id="IPR050723">
    <property type="entry name" value="CFA/CMAS"/>
</dbReference>
<dbReference type="InterPro" id="IPR029063">
    <property type="entry name" value="SAM-dependent_MTases_sf"/>
</dbReference>
<dbReference type="GO" id="GO:0032259">
    <property type="term" value="P:methylation"/>
    <property type="evidence" value="ECO:0007669"/>
    <property type="project" value="UniProtKB-KW"/>
</dbReference>
<dbReference type="AlphaFoldDB" id="G7WA47"/>
<dbReference type="GO" id="GO:0008168">
    <property type="term" value="F:methyltransferase activity"/>
    <property type="evidence" value="ECO:0007669"/>
    <property type="project" value="UniProtKB-KW"/>
</dbReference>